<dbReference type="PROSITE" id="PS51257">
    <property type="entry name" value="PROKAR_LIPOPROTEIN"/>
    <property type="match status" value="1"/>
</dbReference>
<feature type="compositionally biased region" description="Low complexity" evidence="5">
    <location>
        <begin position="27"/>
        <end position="44"/>
    </location>
</feature>
<gene>
    <name evidence="8" type="ORF">LKD22_08335</name>
</gene>
<dbReference type="CDD" id="cd13624">
    <property type="entry name" value="PBP2_Arg_Lys_His"/>
    <property type="match status" value="1"/>
</dbReference>
<proteinExistence type="inferred from homology"/>
<organism evidence="8 9">
    <name type="scientific">Agathobaculum butyriciproducens</name>
    <dbReference type="NCBI Taxonomy" id="1628085"/>
    <lineage>
        <taxon>Bacteria</taxon>
        <taxon>Bacillati</taxon>
        <taxon>Bacillota</taxon>
        <taxon>Clostridia</taxon>
        <taxon>Eubacteriales</taxon>
        <taxon>Butyricicoccaceae</taxon>
        <taxon>Agathobaculum</taxon>
    </lineage>
</organism>
<dbReference type="InterPro" id="IPR018313">
    <property type="entry name" value="SBP_3_CS"/>
</dbReference>
<evidence type="ECO:0000313" key="8">
    <source>
        <dbReference type="EMBL" id="MCC2177132.1"/>
    </source>
</evidence>
<comment type="subcellular location">
    <subcellularLocation>
        <location evidence="1">Cell envelope</location>
    </subcellularLocation>
</comment>
<keyword evidence="3 6" id="KW-0732">Signal</keyword>
<dbReference type="PANTHER" id="PTHR35936">
    <property type="entry name" value="MEMBRANE-BOUND LYTIC MUREIN TRANSGLYCOSYLASE F"/>
    <property type="match status" value="1"/>
</dbReference>
<dbReference type="Pfam" id="PF00497">
    <property type="entry name" value="SBP_bac_3"/>
    <property type="match status" value="1"/>
</dbReference>
<dbReference type="PROSITE" id="PS01039">
    <property type="entry name" value="SBP_BACTERIAL_3"/>
    <property type="match status" value="1"/>
</dbReference>
<protein>
    <submittedName>
        <fullName evidence="8">Basic amino acid ABC transporter substrate-binding protein</fullName>
    </submittedName>
</protein>
<sequence>MKKFSIAMLSMVLAGSMLLTGCGGSKTADSSSDAQDSTTSTSADGGTLRMGTNATFPPYEFVGDDGNVQGIDVDIAAAIADKLGMKLEVTDMEFDSLIPALQSDTIDVALAGMTVTPDRQENVDFSDSYAKGVQVIIVKDGSDIASPDDLEGKNIGVQTGTTGDIYCTGDYGQEHVKQFNNGPLAVAALVNDQIDCVVIDQEPAKNYVAANSGLKILDTAYADEDYAIAIKKGNTELLDKVNGALKELQDDGTVQSIVDKYITTDSAAQ</sequence>
<dbReference type="SUPFAM" id="SSF53850">
    <property type="entry name" value="Periplasmic binding protein-like II"/>
    <property type="match status" value="1"/>
</dbReference>
<comment type="caution">
    <text evidence="8">The sequence shown here is derived from an EMBL/GenBank/DDBJ whole genome shotgun (WGS) entry which is preliminary data.</text>
</comment>
<name>A0AAW4VW29_9FIRM</name>
<feature type="region of interest" description="Disordered" evidence="5">
    <location>
        <begin position="25"/>
        <end position="50"/>
    </location>
</feature>
<dbReference type="Proteomes" id="UP001298753">
    <property type="component" value="Unassembled WGS sequence"/>
</dbReference>
<evidence type="ECO:0000256" key="5">
    <source>
        <dbReference type="SAM" id="MobiDB-lite"/>
    </source>
</evidence>
<dbReference type="RefSeq" id="WP_227600800.1">
    <property type="nucleotide sequence ID" value="NZ_DBFYXB010000095.1"/>
</dbReference>
<feature type="chain" id="PRO_5043689014" evidence="6">
    <location>
        <begin position="28"/>
        <end position="269"/>
    </location>
</feature>
<dbReference type="Gene3D" id="3.40.190.10">
    <property type="entry name" value="Periplasmic binding protein-like II"/>
    <property type="match status" value="2"/>
</dbReference>
<evidence type="ECO:0000256" key="6">
    <source>
        <dbReference type="SAM" id="SignalP"/>
    </source>
</evidence>
<keyword evidence="9" id="KW-1185">Reference proteome</keyword>
<evidence type="ECO:0000259" key="7">
    <source>
        <dbReference type="SMART" id="SM00062"/>
    </source>
</evidence>
<dbReference type="AlphaFoldDB" id="A0AAW4VW29"/>
<accession>A0AAW4VW29</accession>
<dbReference type="InterPro" id="IPR001638">
    <property type="entry name" value="Solute-binding_3/MltF_N"/>
</dbReference>
<reference evidence="8 9" key="1">
    <citation type="submission" date="2021-10" db="EMBL/GenBank/DDBJ databases">
        <title>Anaerobic single-cell dispensing facilitates the cultivation of human gut bacteria.</title>
        <authorList>
            <person name="Afrizal A."/>
        </authorList>
    </citation>
    <scope>NUCLEOTIDE SEQUENCE [LARGE SCALE GENOMIC DNA]</scope>
    <source>
        <strain evidence="8 9">CLA-AA-H270</strain>
    </source>
</reference>
<evidence type="ECO:0000256" key="3">
    <source>
        <dbReference type="ARBA" id="ARBA00022729"/>
    </source>
</evidence>
<evidence type="ECO:0000256" key="2">
    <source>
        <dbReference type="ARBA" id="ARBA00010333"/>
    </source>
</evidence>
<evidence type="ECO:0000256" key="1">
    <source>
        <dbReference type="ARBA" id="ARBA00004196"/>
    </source>
</evidence>
<comment type="similarity">
    <text evidence="2 4">Belongs to the bacterial solute-binding protein 3 family.</text>
</comment>
<dbReference type="GO" id="GO:0030313">
    <property type="term" value="C:cell envelope"/>
    <property type="evidence" value="ECO:0007669"/>
    <property type="project" value="UniProtKB-SubCell"/>
</dbReference>
<evidence type="ECO:0000256" key="4">
    <source>
        <dbReference type="RuleBase" id="RU003744"/>
    </source>
</evidence>
<evidence type="ECO:0000313" key="9">
    <source>
        <dbReference type="Proteomes" id="UP001298753"/>
    </source>
</evidence>
<dbReference type="GeneID" id="98659800"/>
<dbReference type="EMBL" id="JAJEPX010000023">
    <property type="protein sequence ID" value="MCC2177132.1"/>
    <property type="molecule type" value="Genomic_DNA"/>
</dbReference>
<dbReference type="PANTHER" id="PTHR35936:SF17">
    <property type="entry name" value="ARGININE-BINDING EXTRACELLULAR PROTEIN ARTP"/>
    <property type="match status" value="1"/>
</dbReference>
<feature type="signal peptide" evidence="6">
    <location>
        <begin position="1"/>
        <end position="27"/>
    </location>
</feature>
<feature type="domain" description="Solute-binding protein family 3/N-terminal" evidence="7">
    <location>
        <begin position="47"/>
        <end position="265"/>
    </location>
</feature>
<dbReference type="SMART" id="SM00062">
    <property type="entry name" value="PBPb"/>
    <property type="match status" value="1"/>
</dbReference>